<evidence type="ECO:0000313" key="2">
    <source>
        <dbReference type="Proteomes" id="UP001367508"/>
    </source>
</evidence>
<gene>
    <name evidence="1" type="ORF">VNO77_27710</name>
</gene>
<organism evidence="1 2">
    <name type="scientific">Canavalia gladiata</name>
    <name type="common">Sword bean</name>
    <name type="synonym">Dolichos gladiatus</name>
    <dbReference type="NCBI Taxonomy" id="3824"/>
    <lineage>
        <taxon>Eukaryota</taxon>
        <taxon>Viridiplantae</taxon>
        <taxon>Streptophyta</taxon>
        <taxon>Embryophyta</taxon>
        <taxon>Tracheophyta</taxon>
        <taxon>Spermatophyta</taxon>
        <taxon>Magnoliopsida</taxon>
        <taxon>eudicotyledons</taxon>
        <taxon>Gunneridae</taxon>
        <taxon>Pentapetalae</taxon>
        <taxon>rosids</taxon>
        <taxon>fabids</taxon>
        <taxon>Fabales</taxon>
        <taxon>Fabaceae</taxon>
        <taxon>Papilionoideae</taxon>
        <taxon>50 kb inversion clade</taxon>
        <taxon>NPAAA clade</taxon>
        <taxon>indigoferoid/millettioid clade</taxon>
        <taxon>Phaseoleae</taxon>
        <taxon>Canavalia</taxon>
    </lineage>
</organism>
<name>A0AAN9Q7B0_CANGL</name>
<reference evidence="1 2" key="1">
    <citation type="submission" date="2024-01" db="EMBL/GenBank/DDBJ databases">
        <title>The genomes of 5 underutilized Papilionoideae crops provide insights into root nodulation and disease resistanc.</title>
        <authorList>
            <person name="Jiang F."/>
        </authorList>
    </citation>
    <scope>NUCLEOTIDE SEQUENCE [LARGE SCALE GENOMIC DNA]</scope>
    <source>
        <strain evidence="1">LVBAO_FW01</strain>
        <tissue evidence="1">Leaves</tissue>
    </source>
</reference>
<evidence type="ECO:0000313" key="1">
    <source>
        <dbReference type="EMBL" id="KAK7324184.1"/>
    </source>
</evidence>
<accession>A0AAN9Q7B0</accession>
<dbReference type="Proteomes" id="UP001367508">
    <property type="component" value="Unassembled WGS sequence"/>
</dbReference>
<proteinExistence type="predicted"/>
<dbReference type="EMBL" id="JAYMYQ010000006">
    <property type="protein sequence ID" value="KAK7324184.1"/>
    <property type="molecule type" value="Genomic_DNA"/>
</dbReference>
<sequence>MAPNAMDHAGGAFIGSLTIMGWEESSFADEGCFNHCFPAWNLDLGYRYLSRKAATSVKPERPDLSKMLNSFPRVRLFPGHATLHHSHLHVPT</sequence>
<dbReference type="AlphaFoldDB" id="A0AAN9Q7B0"/>
<comment type="caution">
    <text evidence="1">The sequence shown here is derived from an EMBL/GenBank/DDBJ whole genome shotgun (WGS) entry which is preliminary data.</text>
</comment>
<protein>
    <submittedName>
        <fullName evidence="1">Uncharacterized protein</fullName>
    </submittedName>
</protein>
<keyword evidence="2" id="KW-1185">Reference proteome</keyword>